<evidence type="ECO:0000313" key="2">
    <source>
        <dbReference type="Proteomes" id="UP000053105"/>
    </source>
</evidence>
<keyword evidence="2" id="KW-1185">Reference proteome</keyword>
<reference evidence="1 2" key="1">
    <citation type="submission" date="2015-07" db="EMBL/GenBank/DDBJ databases">
        <title>The genome of Melipona quadrifasciata.</title>
        <authorList>
            <person name="Pan H."/>
            <person name="Kapheim K."/>
        </authorList>
    </citation>
    <scope>NUCLEOTIDE SEQUENCE [LARGE SCALE GENOMIC DNA]</scope>
    <source>
        <strain evidence="1">0111107301</strain>
        <tissue evidence="1">Whole body</tissue>
    </source>
</reference>
<evidence type="ECO:0000313" key="1">
    <source>
        <dbReference type="EMBL" id="KOX74618.1"/>
    </source>
</evidence>
<name>A0A0N0BGD2_9HYME</name>
<gene>
    <name evidence="1" type="ORF">WN51_00573</name>
</gene>
<dbReference type="Proteomes" id="UP000053105">
    <property type="component" value="Unassembled WGS sequence"/>
</dbReference>
<dbReference type="EMBL" id="KQ435784">
    <property type="protein sequence ID" value="KOX74618.1"/>
    <property type="molecule type" value="Genomic_DNA"/>
</dbReference>
<protein>
    <submittedName>
        <fullName evidence="1">Uncharacterized protein</fullName>
    </submittedName>
</protein>
<organism evidence="1 2">
    <name type="scientific">Melipona quadrifasciata</name>
    <dbReference type="NCBI Taxonomy" id="166423"/>
    <lineage>
        <taxon>Eukaryota</taxon>
        <taxon>Metazoa</taxon>
        <taxon>Ecdysozoa</taxon>
        <taxon>Arthropoda</taxon>
        <taxon>Hexapoda</taxon>
        <taxon>Insecta</taxon>
        <taxon>Pterygota</taxon>
        <taxon>Neoptera</taxon>
        <taxon>Endopterygota</taxon>
        <taxon>Hymenoptera</taxon>
        <taxon>Apocrita</taxon>
        <taxon>Aculeata</taxon>
        <taxon>Apoidea</taxon>
        <taxon>Anthophila</taxon>
        <taxon>Apidae</taxon>
        <taxon>Melipona</taxon>
    </lineage>
</organism>
<proteinExistence type="predicted"/>
<dbReference type="AlphaFoldDB" id="A0A0N0BGD2"/>
<accession>A0A0N0BGD2</accession>
<sequence>MDQKNGWLAKRRCTKATTSEQLGGGERKKREERFFADILGSLEHNTSAITRAWMMVKLGSVLVRIKVRKPVVCGRFRKGQVTLEEKKLDTVSVCVLKWRDASRRYDVRKYKNYQRVQAGTDLEECEELLKYPDLCTSYMALRARTSPAGCTVLGSADIAQYGYL</sequence>